<organism evidence="5 6">
    <name type="scientific">Myxococcus xanthus</name>
    <dbReference type="NCBI Taxonomy" id="34"/>
    <lineage>
        <taxon>Bacteria</taxon>
        <taxon>Pseudomonadati</taxon>
        <taxon>Myxococcota</taxon>
        <taxon>Myxococcia</taxon>
        <taxon>Myxococcales</taxon>
        <taxon>Cystobacterineae</taxon>
        <taxon>Myxococcaceae</taxon>
        <taxon>Myxococcus</taxon>
    </lineage>
</organism>
<evidence type="ECO:0000256" key="3">
    <source>
        <dbReference type="ARBA" id="ARBA00023163"/>
    </source>
</evidence>
<dbReference type="Gene3D" id="1.10.10.10">
    <property type="entry name" value="Winged helix-like DNA-binding domain superfamily/Winged helix DNA-binding domain"/>
    <property type="match status" value="1"/>
</dbReference>
<dbReference type="Proteomes" id="UP000320179">
    <property type="component" value="Chromosome"/>
</dbReference>
<dbReference type="CDD" id="cd06170">
    <property type="entry name" value="LuxR_C_like"/>
    <property type="match status" value="1"/>
</dbReference>
<dbReference type="Gene3D" id="3.30.450.40">
    <property type="match status" value="1"/>
</dbReference>
<reference evidence="5 6" key="1">
    <citation type="journal article" date="2019" name="Science">
        <title>Social genes are selection hotspots in kin groups of a soil microbe.</title>
        <authorList>
            <person name="Wielgoss S."/>
            <person name="Wolfensberger R."/>
            <person name="Sun L."/>
            <person name="Fiegna F."/>
            <person name="Velicer G.J."/>
        </authorList>
    </citation>
    <scope>NUCLEOTIDE SEQUENCE [LARGE SCALE GENOMIC DNA]</scope>
    <source>
        <strain evidence="5 6">MC3.5.9c15</strain>
    </source>
</reference>
<protein>
    <submittedName>
        <fullName evidence="5">Helix-turn-helix transcriptional regulator</fullName>
    </submittedName>
</protein>
<dbReference type="InterPro" id="IPR036388">
    <property type="entry name" value="WH-like_DNA-bd_sf"/>
</dbReference>
<dbReference type="PROSITE" id="PS50043">
    <property type="entry name" value="HTH_LUXR_2"/>
    <property type="match status" value="1"/>
</dbReference>
<keyword evidence="3" id="KW-0804">Transcription</keyword>
<keyword evidence="2" id="KW-0238">DNA-binding</keyword>
<keyword evidence="1" id="KW-0805">Transcription regulation</keyword>
<proteinExistence type="predicted"/>
<dbReference type="InterPro" id="IPR000792">
    <property type="entry name" value="Tscrpt_reg_LuxR_C"/>
</dbReference>
<dbReference type="InterPro" id="IPR016032">
    <property type="entry name" value="Sig_transdc_resp-reg_C-effctor"/>
</dbReference>
<dbReference type="InterPro" id="IPR029016">
    <property type="entry name" value="GAF-like_dom_sf"/>
</dbReference>
<evidence type="ECO:0000256" key="2">
    <source>
        <dbReference type="ARBA" id="ARBA00023125"/>
    </source>
</evidence>
<dbReference type="SMART" id="SM00421">
    <property type="entry name" value="HTH_LUXR"/>
    <property type="match status" value="1"/>
</dbReference>
<evidence type="ECO:0000256" key="1">
    <source>
        <dbReference type="ARBA" id="ARBA00023015"/>
    </source>
</evidence>
<dbReference type="SUPFAM" id="SSF55781">
    <property type="entry name" value="GAF domain-like"/>
    <property type="match status" value="1"/>
</dbReference>
<dbReference type="AlphaFoldDB" id="A0AAE6FY23"/>
<dbReference type="PANTHER" id="PTHR44688">
    <property type="entry name" value="DNA-BINDING TRANSCRIPTIONAL ACTIVATOR DEVR_DOSR"/>
    <property type="match status" value="1"/>
</dbReference>
<evidence type="ECO:0000259" key="4">
    <source>
        <dbReference type="PROSITE" id="PS50043"/>
    </source>
</evidence>
<dbReference type="GO" id="GO:0003677">
    <property type="term" value="F:DNA binding"/>
    <property type="evidence" value="ECO:0007669"/>
    <property type="project" value="UniProtKB-KW"/>
</dbReference>
<dbReference type="EMBL" id="CP017174">
    <property type="protein sequence ID" value="QDE67391.1"/>
    <property type="molecule type" value="Genomic_DNA"/>
</dbReference>
<gene>
    <name evidence="5" type="ORF">BHS09_10560</name>
</gene>
<evidence type="ECO:0000313" key="5">
    <source>
        <dbReference type="EMBL" id="QDE67391.1"/>
    </source>
</evidence>
<dbReference type="SUPFAM" id="SSF46894">
    <property type="entry name" value="C-terminal effector domain of the bipartite response regulators"/>
    <property type="match status" value="1"/>
</dbReference>
<evidence type="ECO:0000313" key="6">
    <source>
        <dbReference type="Proteomes" id="UP000320179"/>
    </source>
</evidence>
<dbReference type="PANTHER" id="PTHR44688:SF16">
    <property type="entry name" value="DNA-BINDING TRANSCRIPTIONAL ACTIVATOR DEVR_DOSR"/>
    <property type="match status" value="1"/>
</dbReference>
<accession>A0AAE6FY23</accession>
<feature type="domain" description="HTH luxR-type" evidence="4">
    <location>
        <begin position="303"/>
        <end position="368"/>
    </location>
</feature>
<dbReference type="PRINTS" id="PR00038">
    <property type="entry name" value="HTHLUXR"/>
</dbReference>
<dbReference type="Pfam" id="PF00196">
    <property type="entry name" value="GerE"/>
    <property type="match status" value="1"/>
</dbReference>
<dbReference type="GO" id="GO:0006355">
    <property type="term" value="P:regulation of DNA-templated transcription"/>
    <property type="evidence" value="ECO:0007669"/>
    <property type="project" value="InterPro"/>
</dbReference>
<name>A0AAE6FY23_MYXXA</name>
<sequence length="371" mass="42197">MPDQAGRKLASMNLSSHEFLLRDKVIAALNSTLSLSKALESARAPLLELTPADYVGLCLINLGPIVEFQWLVPGYRLALLDEYSKWVDSDFVRAPIFAQPSVVLRDSEMITRKELERSALYQRSKELDLSLEHVMAVLLPVYPQLLGAFTLYRDRRLAFSEKDAAFLTSLTPHLLNAVRNCRDMQTASTGSRLLEELYSRPDAAYVVVAPPSHEVLRSRRAATLLERWFKPSDLHSSGIPLVLMERLEALTRMTPDARLQCDLWVSLHGDAYQVVRFVELPESEGPRQWALILNEIPLSIPLPETMRVQLTARQVDIARGMLRNWSNEQIASELGLSEDTVKTHVRDIFRRLKIDNRMDFLYQAAHLNKPV</sequence>